<keyword evidence="11" id="KW-1185">Reference proteome</keyword>
<dbReference type="Pfam" id="PF01808">
    <property type="entry name" value="AICARFT_IMPCHas"/>
    <property type="match status" value="1"/>
</dbReference>
<proteinExistence type="inferred from homology"/>
<protein>
    <recommendedName>
        <fullName evidence="8">Bifunctional purine biosynthesis protein PurH</fullName>
    </recommendedName>
    <domain>
        <recommendedName>
            <fullName evidence="8">Phosphoribosylaminoimidazolecarboxamide formyltransferase</fullName>
            <ecNumber evidence="8">2.1.2.3</ecNumber>
        </recommendedName>
        <alternativeName>
            <fullName evidence="8">AICAR transformylase</fullName>
        </alternativeName>
    </domain>
    <domain>
        <recommendedName>
            <fullName evidence="8">IMP cyclohydrolase</fullName>
            <ecNumber evidence="8">3.5.4.10</ecNumber>
        </recommendedName>
        <alternativeName>
            <fullName evidence="8">ATIC</fullName>
        </alternativeName>
        <alternativeName>
            <fullName evidence="8">IMP synthase</fullName>
        </alternativeName>
        <alternativeName>
            <fullName evidence="8">Inosinicase</fullName>
        </alternativeName>
    </domain>
</protein>
<evidence type="ECO:0000313" key="10">
    <source>
        <dbReference type="EMBL" id="MCK8495692.1"/>
    </source>
</evidence>
<dbReference type="GO" id="GO:0003937">
    <property type="term" value="F:IMP cyclohydrolase activity"/>
    <property type="evidence" value="ECO:0007669"/>
    <property type="project" value="UniProtKB-EC"/>
</dbReference>
<evidence type="ECO:0000256" key="5">
    <source>
        <dbReference type="ARBA" id="ARBA00022755"/>
    </source>
</evidence>
<dbReference type="InterPro" id="IPR036914">
    <property type="entry name" value="MGS-like_dom_sf"/>
</dbReference>
<dbReference type="SMART" id="SM00798">
    <property type="entry name" value="AICARFT_IMPCHas"/>
    <property type="match status" value="1"/>
</dbReference>
<comment type="similarity">
    <text evidence="3 8">Belongs to the PurH family.</text>
</comment>
<dbReference type="RefSeq" id="WP_248480437.1">
    <property type="nucleotide sequence ID" value="NZ_JALPRF010000010.1"/>
</dbReference>
<dbReference type="PANTHER" id="PTHR11692:SF0">
    <property type="entry name" value="BIFUNCTIONAL PURINE BIOSYNTHESIS PROTEIN ATIC"/>
    <property type="match status" value="1"/>
</dbReference>
<dbReference type="SUPFAM" id="SSF52335">
    <property type="entry name" value="Methylglyoxal synthase-like"/>
    <property type="match status" value="1"/>
</dbReference>
<keyword evidence="4 8" id="KW-0808">Transferase</keyword>
<comment type="catalytic activity">
    <reaction evidence="8">
        <text>(6R)-10-formyltetrahydrofolate + 5-amino-1-(5-phospho-beta-D-ribosyl)imidazole-4-carboxamide = 5-formamido-1-(5-phospho-D-ribosyl)imidazole-4-carboxamide + (6S)-5,6,7,8-tetrahydrofolate</text>
        <dbReference type="Rhea" id="RHEA:22192"/>
        <dbReference type="ChEBI" id="CHEBI:57453"/>
        <dbReference type="ChEBI" id="CHEBI:58467"/>
        <dbReference type="ChEBI" id="CHEBI:58475"/>
        <dbReference type="ChEBI" id="CHEBI:195366"/>
        <dbReference type="EC" id="2.1.2.3"/>
    </reaction>
</comment>
<dbReference type="SUPFAM" id="SSF53927">
    <property type="entry name" value="Cytidine deaminase-like"/>
    <property type="match status" value="1"/>
</dbReference>
<dbReference type="PANTHER" id="PTHR11692">
    <property type="entry name" value="BIFUNCTIONAL PURINE BIOSYNTHESIS PROTEIN PURH"/>
    <property type="match status" value="1"/>
</dbReference>
<organism evidence="10 11">
    <name type="scientific">Spirosoma liriopis</name>
    <dbReference type="NCBI Taxonomy" id="2937440"/>
    <lineage>
        <taxon>Bacteria</taxon>
        <taxon>Pseudomonadati</taxon>
        <taxon>Bacteroidota</taxon>
        <taxon>Cytophagia</taxon>
        <taxon>Cytophagales</taxon>
        <taxon>Cytophagaceae</taxon>
        <taxon>Spirosoma</taxon>
    </lineage>
</organism>
<evidence type="ECO:0000256" key="8">
    <source>
        <dbReference type="HAMAP-Rule" id="MF_00139"/>
    </source>
</evidence>
<dbReference type="PROSITE" id="PS51855">
    <property type="entry name" value="MGS"/>
    <property type="match status" value="1"/>
</dbReference>
<dbReference type="Pfam" id="PF02142">
    <property type="entry name" value="MGS"/>
    <property type="match status" value="1"/>
</dbReference>
<evidence type="ECO:0000256" key="7">
    <source>
        <dbReference type="ARBA" id="ARBA00023268"/>
    </source>
</evidence>
<feature type="domain" description="MGS-like" evidence="9">
    <location>
        <begin position="1"/>
        <end position="147"/>
    </location>
</feature>
<evidence type="ECO:0000256" key="2">
    <source>
        <dbReference type="ARBA" id="ARBA00004954"/>
    </source>
</evidence>
<dbReference type="InterPro" id="IPR016193">
    <property type="entry name" value="Cytidine_deaminase-like"/>
</dbReference>
<keyword evidence="6 8" id="KW-0378">Hydrolase</keyword>
<comment type="pathway">
    <text evidence="1 8">Purine metabolism; IMP biosynthesis via de novo pathway; IMP from 5-formamido-1-(5-phospho-D-ribosyl)imidazole-4-carboxamide: step 1/1.</text>
</comment>
<dbReference type="EC" id="3.5.4.10" evidence="8"/>
<dbReference type="InterPro" id="IPR024051">
    <property type="entry name" value="AICAR_Tfase_dup_dom_sf"/>
</dbReference>
<dbReference type="CDD" id="cd01421">
    <property type="entry name" value="IMPCH"/>
    <property type="match status" value="1"/>
</dbReference>
<dbReference type="PIRSF" id="PIRSF000414">
    <property type="entry name" value="AICARFT_IMPCHas"/>
    <property type="match status" value="1"/>
</dbReference>
<comment type="domain">
    <text evidence="8">The IMP cyclohydrolase activity resides in the N-terminal region.</text>
</comment>
<evidence type="ECO:0000256" key="6">
    <source>
        <dbReference type="ARBA" id="ARBA00022801"/>
    </source>
</evidence>
<evidence type="ECO:0000256" key="3">
    <source>
        <dbReference type="ARBA" id="ARBA00007667"/>
    </source>
</evidence>
<reference evidence="10 11" key="1">
    <citation type="submission" date="2022-04" db="EMBL/GenBank/DDBJ databases">
        <title>Spirosoma sp. strain RP8 genome sequencing and assembly.</title>
        <authorList>
            <person name="Jung Y."/>
        </authorList>
    </citation>
    <scope>NUCLEOTIDE SEQUENCE [LARGE SCALE GENOMIC DNA]</scope>
    <source>
        <strain evidence="10 11">RP8</strain>
    </source>
</reference>
<dbReference type="EC" id="2.1.2.3" evidence="8"/>
<accession>A0ABT0HU25</accession>
<dbReference type="Proteomes" id="UP001202180">
    <property type="component" value="Unassembled WGS sequence"/>
</dbReference>
<gene>
    <name evidence="8 10" type="primary">purH</name>
    <name evidence="10" type="ORF">M0L20_27755</name>
</gene>
<sequence>MSLKISSALISVYYKDGLEPLVRLLHEHNVRLYSTGGTQAFIEQLGIPVTAVEDLTGYPSIFGGRVKTLHPAVMGGILYRRELPEDLAQAERHRIPPIDLAVVDLYPFEETVASGASDEDIIEKIDIGGISLIRAAAKNHNDVLIVSSRNQYANVVQLLTEKNGATDLSDRRFYAKEAFAVTSHYDTAIQAYFAKDDQESTQKAPSAADINDFKNLPANHLRYGENPHQQATFYGDLDAMFDKLHGKELSYNNLVDVDACVGLIDEFAASEGSTFAIIKHTNACGIATAATAQDAYLRALSCDPVSAFGGVIITNTTVDRATAEELNKLFMEILIAPDFAPEALELLKSKKNRILLKRKSVALPTVMFKTILNGVLEQDKDNQTETADDFKVVSQKAPTADELQALEFALKVCKHTKSNTIVLSNKNQLLASGVGQTSRVDALRQAIEKASSFGFDLHGAVMASDAFFPFPDCVEIAGQAGITAVVQPGGSVRDQDSIDYCNAHGLAMVTTGVRHFKH</sequence>
<dbReference type="Gene3D" id="3.40.140.20">
    <property type="match status" value="2"/>
</dbReference>
<dbReference type="GO" id="GO:0004643">
    <property type="term" value="F:phosphoribosylaminoimidazolecarboxamide formyltransferase activity"/>
    <property type="evidence" value="ECO:0007669"/>
    <property type="project" value="UniProtKB-EC"/>
</dbReference>
<keyword evidence="7 8" id="KW-0511">Multifunctional enzyme</keyword>
<comment type="caution">
    <text evidence="10">The sequence shown here is derived from an EMBL/GenBank/DDBJ whole genome shotgun (WGS) entry which is preliminary data.</text>
</comment>
<dbReference type="NCBIfam" id="TIGR00355">
    <property type="entry name" value="purH"/>
    <property type="match status" value="1"/>
</dbReference>
<dbReference type="EMBL" id="JALPRF010000010">
    <property type="protein sequence ID" value="MCK8495692.1"/>
    <property type="molecule type" value="Genomic_DNA"/>
</dbReference>
<keyword evidence="5 8" id="KW-0658">Purine biosynthesis</keyword>
<dbReference type="NCBIfam" id="NF002049">
    <property type="entry name" value="PRK00881.1"/>
    <property type="match status" value="1"/>
</dbReference>
<dbReference type="Gene3D" id="3.40.50.1380">
    <property type="entry name" value="Methylglyoxal synthase-like domain"/>
    <property type="match status" value="1"/>
</dbReference>
<evidence type="ECO:0000313" key="11">
    <source>
        <dbReference type="Proteomes" id="UP001202180"/>
    </source>
</evidence>
<evidence type="ECO:0000256" key="1">
    <source>
        <dbReference type="ARBA" id="ARBA00004844"/>
    </source>
</evidence>
<evidence type="ECO:0000259" key="9">
    <source>
        <dbReference type="PROSITE" id="PS51855"/>
    </source>
</evidence>
<comment type="pathway">
    <text evidence="2 8">Purine metabolism; IMP biosynthesis via de novo pathway; 5-formamido-1-(5-phospho-D-ribosyl)imidazole-4-carboxamide from 5-amino-1-(5-phospho-D-ribosyl)imidazole-4-carboxamide (10-formyl THF route): step 1/1.</text>
</comment>
<dbReference type="HAMAP" id="MF_00139">
    <property type="entry name" value="PurH"/>
    <property type="match status" value="1"/>
</dbReference>
<evidence type="ECO:0000256" key="4">
    <source>
        <dbReference type="ARBA" id="ARBA00022679"/>
    </source>
</evidence>
<dbReference type="InterPro" id="IPR002695">
    <property type="entry name" value="PurH-like"/>
</dbReference>
<name>A0ABT0HU25_9BACT</name>
<dbReference type="InterPro" id="IPR011607">
    <property type="entry name" value="MGS-like_dom"/>
</dbReference>
<comment type="catalytic activity">
    <reaction evidence="8">
        <text>IMP + H2O = 5-formamido-1-(5-phospho-D-ribosyl)imidazole-4-carboxamide</text>
        <dbReference type="Rhea" id="RHEA:18445"/>
        <dbReference type="ChEBI" id="CHEBI:15377"/>
        <dbReference type="ChEBI" id="CHEBI:58053"/>
        <dbReference type="ChEBI" id="CHEBI:58467"/>
        <dbReference type="EC" id="3.5.4.10"/>
    </reaction>
</comment>
<dbReference type="SMART" id="SM00851">
    <property type="entry name" value="MGS"/>
    <property type="match status" value="1"/>
</dbReference>